<feature type="transmembrane region" description="Helical" evidence="1">
    <location>
        <begin position="140"/>
        <end position="158"/>
    </location>
</feature>
<feature type="transmembrane region" description="Helical" evidence="1">
    <location>
        <begin position="398"/>
        <end position="416"/>
    </location>
</feature>
<evidence type="ECO:0000313" key="3">
    <source>
        <dbReference type="Proteomes" id="UP000029614"/>
    </source>
</evidence>
<feature type="transmembrane region" description="Helical" evidence="1">
    <location>
        <begin position="164"/>
        <end position="181"/>
    </location>
</feature>
<keyword evidence="3" id="KW-1185">Reference proteome</keyword>
<gene>
    <name evidence="2" type="ORF">HMPREF9302_00345</name>
</gene>
<protein>
    <submittedName>
        <fullName evidence="2">Membrane protein</fullName>
    </submittedName>
</protein>
<name>A0A096B2W4_9BACT</name>
<feature type="transmembrane region" description="Helical" evidence="1">
    <location>
        <begin position="193"/>
        <end position="216"/>
    </location>
</feature>
<dbReference type="InterPro" id="IPR045726">
    <property type="entry name" value="DUF6080"/>
</dbReference>
<feature type="transmembrane region" description="Helical" evidence="1">
    <location>
        <begin position="423"/>
        <end position="442"/>
    </location>
</feature>
<feature type="transmembrane region" description="Helical" evidence="1">
    <location>
        <begin position="20"/>
        <end position="38"/>
    </location>
</feature>
<sequence length="477" mass="55542">MQFSTIFKIKKEERVATSFFLLWQITLHIIVIAKYWQLFSVFNAKTYRKVVLNNFHISGFDPLTYLVVSDWKLDFDVTRHPLLAPFYYPLYLINHYIYLSTGINIAPILVSIILLFCSVYAFIFMVRIGKDLIHLHIKEAIMLGYLLFSFAYVMLAAISPDHFIVSLFMILLTLYISGCCIKENRLLKKSITFLLFFFTAGVSLNNGLKTFIANLITNKKAFFRPSNLLFAIILPGIIFLYIGRWQDHKYKDPARIAKRKLEAAQTKREKIKLYAAFKDTTTIKGGKRIDSCFNITWEKYLKQKKKNRDKKPIFAHTGKKMEHFPMRSWTDISTPRIPTLIENFFGQSIQLHQKYALGDVLRDRPIFVKYDWTLNYIIEGAIVLLFLCGIYAGIKQRLLWITLTCFALDVILYLGLGFGINEVYIMASGWIYIIPISVGYLINSLKDKSRLLVTLFISILTLYFIVYNTTVFLINFL</sequence>
<keyword evidence="1" id="KW-0812">Transmembrane</keyword>
<keyword evidence="1" id="KW-0472">Membrane</keyword>
<dbReference type="EMBL" id="JRNU01000001">
    <property type="protein sequence ID" value="KGF53375.1"/>
    <property type="molecule type" value="Genomic_DNA"/>
</dbReference>
<dbReference type="AlphaFoldDB" id="A0A096B2W4"/>
<feature type="transmembrane region" description="Helical" evidence="1">
    <location>
        <begin position="222"/>
        <end position="242"/>
    </location>
</feature>
<evidence type="ECO:0000313" key="2">
    <source>
        <dbReference type="EMBL" id="KGF53375.1"/>
    </source>
</evidence>
<dbReference type="OrthoDB" id="996712at2"/>
<proteinExistence type="predicted"/>
<feature type="transmembrane region" description="Helical" evidence="1">
    <location>
        <begin position="105"/>
        <end position="128"/>
    </location>
</feature>
<evidence type="ECO:0000256" key="1">
    <source>
        <dbReference type="SAM" id="Phobius"/>
    </source>
</evidence>
<dbReference type="RefSeq" id="WP_036853735.1">
    <property type="nucleotide sequence ID" value="NZ_JRNU01000001.1"/>
</dbReference>
<organism evidence="2 3">
    <name type="scientific">Prevotella amnii DNF00058</name>
    <dbReference type="NCBI Taxonomy" id="1401066"/>
    <lineage>
        <taxon>Bacteria</taxon>
        <taxon>Pseudomonadati</taxon>
        <taxon>Bacteroidota</taxon>
        <taxon>Bacteroidia</taxon>
        <taxon>Bacteroidales</taxon>
        <taxon>Prevotellaceae</taxon>
        <taxon>Prevotella</taxon>
    </lineage>
</organism>
<feature type="transmembrane region" description="Helical" evidence="1">
    <location>
        <begin position="454"/>
        <end position="476"/>
    </location>
</feature>
<keyword evidence="1" id="KW-1133">Transmembrane helix</keyword>
<accession>A0A096B2W4</accession>
<dbReference type="Pfam" id="PF19558">
    <property type="entry name" value="DUF6080"/>
    <property type="match status" value="1"/>
</dbReference>
<reference evidence="2 3" key="1">
    <citation type="submission" date="2014-07" db="EMBL/GenBank/DDBJ databases">
        <authorList>
            <person name="McCorrison J."/>
            <person name="Sanka R."/>
            <person name="Torralba M."/>
            <person name="Gillis M."/>
            <person name="Haft D.H."/>
            <person name="Methe B."/>
            <person name="Sutton G."/>
            <person name="Nelson K.E."/>
        </authorList>
    </citation>
    <scope>NUCLEOTIDE SEQUENCE [LARGE SCALE GENOMIC DNA]</scope>
    <source>
        <strain evidence="2 3">DNF00058</strain>
    </source>
</reference>
<feature type="transmembrane region" description="Helical" evidence="1">
    <location>
        <begin position="372"/>
        <end position="392"/>
    </location>
</feature>
<dbReference type="Proteomes" id="UP000029614">
    <property type="component" value="Unassembled WGS sequence"/>
</dbReference>
<comment type="caution">
    <text evidence="2">The sequence shown here is derived from an EMBL/GenBank/DDBJ whole genome shotgun (WGS) entry which is preliminary data.</text>
</comment>